<name>A0A1S3D4F9_DIACI</name>
<dbReference type="GO" id="GO:0051959">
    <property type="term" value="F:dynein light intermediate chain binding"/>
    <property type="evidence" value="ECO:0007669"/>
    <property type="project" value="InterPro"/>
</dbReference>
<dbReference type="InterPro" id="IPR042222">
    <property type="entry name" value="Dynein_2_N"/>
</dbReference>
<dbReference type="Gene3D" id="1.20.140.100">
    <property type="entry name" value="Dynein heavy chain, N-terminal domain 2"/>
    <property type="match status" value="1"/>
</dbReference>
<dbReference type="InterPro" id="IPR026983">
    <property type="entry name" value="DHC"/>
</dbReference>
<protein>
    <submittedName>
        <fullName evidence="3">Dynein heavy chain 5, axonemal-like</fullName>
    </submittedName>
</protein>
<dbReference type="KEGG" id="dci:103511237"/>
<evidence type="ECO:0000313" key="3">
    <source>
        <dbReference type="RefSeq" id="XP_008474178.1"/>
    </source>
</evidence>
<accession>A0A1S3D4F9</accession>
<dbReference type="GO" id="GO:0007018">
    <property type="term" value="P:microtubule-based movement"/>
    <property type="evidence" value="ECO:0007669"/>
    <property type="project" value="InterPro"/>
</dbReference>
<proteinExistence type="predicted"/>
<dbReference type="GeneID" id="103511237"/>
<evidence type="ECO:0000259" key="1">
    <source>
        <dbReference type="Pfam" id="PF08393"/>
    </source>
</evidence>
<dbReference type="AlphaFoldDB" id="A0A1S3D4F9"/>
<dbReference type="GO" id="GO:0005858">
    <property type="term" value="C:axonemal dynein complex"/>
    <property type="evidence" value="ECO:0007669"/>
    <property type="project" value="TreeGrafter"/>
</dbReference>
<dbReference type="STRING" id="121845.A0A1S3D4F9"/>
<gene>
    <name evidence="3" type="primary">LOC103511237</name>
</gene>
<organism evidence="2 3">
    <name type="scientific">Diaphorina citri</name>
    <name type="common">Asian citrus psyllid</name>
    <dbReference type="NCBI Taxonomy" id="121845"/>
    <lineage>
        <taxon>Eukaryota</taxon>
        <taxon>Metazoa</taxon>
        <taxon>Ecdysozoa</taxon>
        <taxon>Arthropoda</taxon>
        <taxon>Hexapoda</taxon>
        <taxon>Insecta</taxon>
        <taxon>Pterygota</taxon>
        <taxon>Neoptera</taxon>
        <taxon>Paraneoptera</taxon>
        <taxon>Hemiptera</taxon>
        <taxon>Sternorrhyncha</taxon>
        <taxon>Psylloidea</taxon>
        <taxon>Psyllidae</taxon>
        <taxon>Diaphorininae</taxon>
        <taxon>Diaphorina</taxon>
    </lineage>
</organism>
<evidence type="ECO:0000313" key="2">
    <source>
        <dbReference type="Proteomes" id="UP000079169"/>
    </source>
</evidence>
<dbReference type="PANTHER" id="PTHR46532">
    <property type="entry name" value="MALE FERTILITY FACTOR KL5"/>
    <property type="match status" value="1"/>
</dbReference>
<feature type="non-terminal residue" evidence="3">
    <location>
        <position position="208"/>
    </location>
</feature>
<dbReference type="GO" id="GO:0045505">
    <property type="term" value="F:dynein intermediate chain binding"/>
    <property type="evidence" value="ECO:0007669"/>
    <property type="project" value="InterPro"/>
</dbReference>
<feature type="domain" description="Dynein heavy chain linker" evidence="1">
    <location>
        <begin position="12"/>
        <end position="138"/>
    </location>
</feature>
<dbReference type="InterPro" id="IPR013602">
    <property type="entry name" value="Dynein_heavy_linker"/>
</dbReference>
<dbReference type="Pfam" id="PF08393">
    <property type="entry name" value="DHC_N2"/>
    <property type="match status" value="1"/>
</dbReference>
<keyword evidence="2" id="KW-1185">Reference proteome</keyword>
<dbReference type="RefSeq" id="XP_008474178.1">
    <property type="nucleotide sequence ID" value="XM_008475956.1"/>
</dbReference>
<sequence length="208" mass="24178">MTRCIINEGNFNFQDICVSAIKEKDIEAKLNQLISDWSQVNLTFAPFKERGDLFLKPAETTEIIALIEDSIMVIASLAANRYNAPFKATIMEWLKNLSNSLEILESWMMIQNIWGYLEAVFSGGEISRQLPAEAKKFLQWCPPDDEKDPDFPMFETDLLPIRNKFRLRPCVELTEELFVQEILFNTISVFNNVKTWTEYDQPKKPQKK</sequence>
<reference evidence="3" key="1">
    <citation type="submission" date="2025-08" db="UniProtKB">
        <authorList>
            <consortium name="RefSeq"/>
        </authorList>
    </citation>
    <scope>IDENTIFICATION</scope>
</reference>
<dbReference type="PANTHER" id="PTHR46532:SF13">
    <property type="entry name" value="CYTOPLASMIC DYNEIN 1 HEAVY CHAIN 1"/>
    <property type="match status" value="1"/>
</dbReference>
<dbReference type="Proteomes" id="UP000079169">
    <property type="component" value="Unplaced"/>
</dbReference>
<dbReference type="PaxDb" id="121845-A0A1S3D4F9"/>